<sequence length="137" mass="14812">MPADLRVRFLHPSGAIGPGKIALLETIDRTGSISAAARSLDMTFRRAWFLVETMNTAFREPVIRTSVGGREGGGAGLTPLGQEVVARYRQTQEEARKAAEPHLRWLDEVLKEETPTEKPRGEKAGGTKPGEESAGTG</sequence>
<dbReference type="PANTHER" id="PTHR30432:SF1">
    <property type="entry name" value="DNA-BINDING TRANSCRIPTIONAL DUAL REGULATOR MODE"/>
    <property type="match status" value="1"/>
</dbReference>
<gene>
    <name evidence="2" type="ORF">SAMN02982917_5646</name>
</gene>
<feature type="region of interest" description="Disordered" evidence="1">
    <location>
        <begin position="93"/>
        <end position="137"/>
    </location>
</feature>
<dbReference type="InterPro" id="IPR051815">
    <property type="entry name" value="Molybdate_resp_trans_reg"/>
</dbReference>
<organism evidence="2 3">
    <name type="scientific">Azospirillum oryzae</name>
    <dbReference type="NCBI Taxonomy" id="286727"/>
    <lineage>
        <taxon>Bacteria</taxon>
        <taxon>Pseudomonadati</taxon>
        <taxon>Pseudomonadota</taxon>
        <taxon>Alphaproteobacteria</taxon>
        <taxon>Rhodospirillales</taxon>
        <taxon>Azospirillaceae</taxon>
        <taxon>Azospirillum</taxon>
    </lineage>
</organism>
<dbReference type="InterPro" id="IPR036390">
    <property type="entry name" value="WH_DNA-bd_sf"/>
</dbReference>
<dbReference type="RefSeq" id="WP_085090361.1">
    <property type="nucleotide sequence ID" value="NZ_FXAK01000007.1"/>
</dbReference>
<evidence type="ECO:0000313" key="2">
    <source>
        <dbReference type="EMBL" id="SMF83961.1"/>
    </source>
</evidence>
<dbReference type="STRING" id="286727.SAMN02982917_5646"/>
<protein>
    <submittedName>
        <fullName evidence="2">Molybdate transport system regulatory protein</fullName>
    </submittedName>
</protein>
<accession>A0A1X7HCJ5</accession>
<evidence type="ECO:0000256" key="1">
    <source>
        <dbReference type="SAM" id="MobiDB-lite"/>
    </source>
</evidence>
<reference evidence="2 3" key="1">
    <citation type="submission" date="2017-04" db="EMBL/GenBank/DDBJ databases">
        <authorList>
            <person name="Afonso C.L."/>
            <person name="Miller P.J."/>
            <person name="Scott M.A."/>
            <person name="Spackman E."/>
            <person name="Goraichik I."/>
            <person name="Dimitrov K.M."/>
            <person name="Suarez D.L."/>
            <person name="Swayne D.E."/>
        </authorList>
    </citation>
    <scope>NUCLEOTIDE SEQUENCE [LARGE SCALE GENOMIC DNA]</scope>
    <source>
        <strain evidence="2 3">A2P</strain>
    </source>
</reference>
<dbReference type="SUPFAM" id="SSF46785">
    <property type="entry name" value="Winged helix' DNA-binding domain"/>
    <property type="match status" value="1"/>
</dbReference>
<dbReference type="InterPro" id="IPR036388">
    <property type="entry name" value="WH-like_DNA-bd_sf"/>
</dbReference>
<dbReference type="EMBL" id="FXAK01000007">
    <property type="protein sequence ID" value="SMF83961.1"/>
    <property type="molecule type" value="Genomic_DNA"/>
</dbReference>
<evidence type="ECO:0000313" key="3">
    <source>
        <dbReference type="Proteomes" id="UP000192936"/>
    </source>
</evidence>
<dbReference type="PANTHER" id="PTHR30432">
    <property type="entry name" value="TRANSCRIPTIONAL REGULATOR MODE"/>
    <property type="match status" value="1"/>
</dbReference>
<proteinExistence type="predicted"/>
<name>A0A1X7HCJ5_9PROT</name>
<dbReference type="Proteomes" id="UP000192936">
    <property type="component" value="Unassembled WGS sequence"/>
</dbReference>
<dbReference type="AlphaFoldDB" id="A0A1X7HCJ5"/>
<dbReference type="Gene3D" id="1.10.10.10">
    <property type="entry name" value="Winged helix-like DNA-binding domain superfamily/Winged helix DNA-binding domain"/>
    <property type="match status" value="1"/>
</dbReference>
<feature type="compositionally biased region" description="Basic and acidic residues" evidence="1">
    <location>
        <begin position="93"/>
        <end position="131"/>
    </location>
</feature>